<evidence type="ECO:0000256" key="2">
    <source>
        <dbReference type="ARBA" id="ARBA00022692"/>
    </source>
</evidence>
<dbReference type="AlphaFoldDB" id="A0A1I5VJ51"/>
<sequence>MENTGLKILLHASTWFAPFLVPFILFLVVNDEEIKKLSIQAVLFQLVMAALLTVSFFLVFILIGIPMLIIFGIMAFVVPIIGIVKAITGDSFNYPIVGSWIK</sequence>
<dbReference type="Proteomes" id="UP000198734">
    <property type="component" value="Unassembled WGS sequence"/>
</dbReference>
<comment type="subcellular location">
    <subcellularLocation>
        <location evidence="1">Membrane</location>
        <topology evidence="1">Multi-pass membrane protein</topology>
    </subcellularLocation>
</comment>
<protein>
    <recommendedName>
        <fullName evidence="8">DUF4870 domain-containing protein</fullName>
    </recommendedName>
</protein>
<feature type="transmembrane region" description="Helical" evidence="5">
    <location>
        <begin position="69"/>
        <end position="87"/>
    </location>
</feature>
<dbReference type="RefSeq" id="WP_093534460.1">
    <property type="nucleotide sequence ID" value="NZ_CP183885.1"/>
</dbReference>
<dbReference type="EMBL" id="FOXU01000001">
    <property type="protein sequence ID" value="SFQ07461.1"/>
    <property type="molecule type" value="Genomic_DNA"/>
</dbReference>
<feature type="transmembrane region" description="Helical" evidence="5">
    <location>
        <begin position="12"/>
        <end position="29"/>
    </location>
</feature>
<evidence type="ECO:0000313" key="7">
    <source>
        <dbReference type="Proteomes" id="UP000198734"/>
    </source>
</evidence>
<reference evidence="7" key="1">
    <citation type="submission" date="2016-10" db="EMBL/GenBank/DDBJ databases">
        <authorList>
            <person name="Varghese N."/>
            <person name="Submissions S."/>
        </authorList>
    </citation>
    <scope>NUCLEOTIDE SEQUENCE [LARGE SCALE GENOMIC DNA]</scope>
    <source>
        <strain evidence="7">DSM 11706</strain>
    </source>
</reference>
<keyword evidence="3 5" id="KW-1133">Transmembrane helix</keyword>
<evidence type="ECO:0000256" key="4">
    <source>
        <dbReference type="ARBA" id="ARBA00023136"/>
    </source>
</evidence>
<dbReference type="STRING" id="126156.SAMN05421670_0841"/>
<evidence type="ECO:0000313" key="6">
    <source>
        <dbReference type="EMBL" id="SFQ07461.1"/>
    </source>
</evidence>
<evidence type="ECO:0000256" key="1">
    <source>
        <dbReference type="ARBA" id="ARBA00004141"/>
    </source>
</evidence>
<name>A0A1I5VJ51_9BACI</name>
<feature type="transmembrane region" description="Helical" evidence="5">
    <location>
        <begin position="41"/>
        <end position="63"/>
    </location>
</feature>
<evidence type="ECO:0008006" key="8">
    <source>
        <dbReference type="Google" id="ProtNLM"/>
    </source>
</evidence>
<dbReference type="OrthoDB" id="2989462at2"/>
<keyword evidence="2 5" id="KW-0812">Transmembrane</keyword>
<keyword evidence="4 5" id="KW-0472">Membrane</keyword>
<dbReference type="InterPro" id="IPR019109">
    <property type="entry name" value="MamF_MmsF"/>
</dbReference>
<dbReference type="Pfam" id="PF09685">
    <property type="entry name" value="MamF_MmsF"/>
    <property type="match status" value="1"/>
</dbReference>
<evidence type="ECO:0000256" key="5">
    <source>
        <dbReference type="SAM" id="Phobius"/>
    </source>
</evidence>
<proteinExistence type="predicted"/>
<gene>
    <name evidence="6" type="ORF">SAMN05421670_0841</name>
</gene>
<organism evidence="6 7">
    <name type="scientific">Psychrobacillus psychrotolerans</name>
    <dbReference type="NCBI Taxonomy" id="126156"/>
    <lineage>
        <taxon>Bacteria</taxon>
        <taxon>Bacillati</taxon>
        <taxon>Bacillota</taxon>
        <taxon>Bacilli</taxon>
        <taxon>Bacillales</taxon>
        <taxon>Bacillaceae</taxon>
        <taxon>Psychrobacillus</taxon>
    </lineage>
</organism>
<keyword evidence="7" id="KW-1185">Reference proteome</keyword>
<accession>A0A1I5VJ51</accession>
<evidence type="ECO:0000256" key="3">
    <source>
        <dbReference type="ARBA" id="ARBA00022989"/>
    </source>
</evidence>